<dbReference type="Pfam" id="PF03323">
    <property type="entry name" value="GerA"/>
    <property type="match status" value="1"/>
</dbReference>
<feature type="compositionally biased region" description="Polar residues" evidence="3">
    <location>
        <begin position="1"/>
        <end position="12"/>
    </location>
</feature>
<evidence type="ECO:0000256" key="4">
    <source>
        <dbReference type="SAM" id="Phobius"/>
    </source>
</evidence>
<feature type="transmembrane region" description="Helical" evidence="4">
    <location>
        <begin position="443"/>
        <end position="466"/>
    </location>
</feature>
<organism evidence="5 6">
    <name type="scientific">Paenibacillus forsythiae</name>
    <dbReference type="NCBI Taxonomy" id="365616"/>
    <lineage>
        <taxon>Bacteria</taxon>
        <taxon>Bacillati</taxon>
        <taxon>Bacillota</taxon>
        <taxon>Bacilli</taxon>
        <taxon>Bacillales</taxon>
        <taxon>Paenibacillaceae</taxon>
        <taxon>Paenibacillus</taxon>
    </lineage>
</organism>
<comment type="caution">
    <text evidence="5">The sequence shown here is derived from an EMBL/GenBank/DDBJ whole genome shotgun (WGS) entry which is preliminary data.</text>
</comment>
<dbReference type="InterPro" id="IPR050768">
    <property type="entry name" value="UPF0353/GerABKA_families"/>
</dbReference>
<dbReference type="PANTHER" id="PTHR22550:SF5">
    <property type="entry name" value="LEUCINE ZIPPER PROTEIN 4"/>
    <property type="match status" value="1"/>
</dbReference>
<accession>A0ABU3H491</accession>
<feature type="compositionally biased region" description="Polar residues" evidence="3">
    <location>
        <begin position="509"/>
        <end position="519"/>
    </location>
</feature>
<feature type="transmembrane region" description="Helical" evidence="4">
    <location>
        <begin position="410"/>
        <end position="431"/>
    </location>
</feature>
<feature type="transmembrane region" description="Helical" evidence="4">
    <location>
        <begin position="318"/>
        <end position="340"/>
    </location>
</feature>
<evidence type="ECO:0000313" key="5">
    <source>
        <dbReference type="EMBL" id="MDT3425647.1"/>
    </source>
</evidence>
<feature type="region of interest" description="Disordered" evidence="3">
    <location>
        <begin position="1"/>
        <end position="21"/>
    </location>
</feature>
<keyword evidence="4" id="KW-0812">Transmembrane</keyword>
<evidence type="ECO:0000256" key="1">
    <source>
        <dbReference type="ARBA" id="ARBA00005278"/>
    </source>
</evidence>
<keyword evidence="4" id="KW-1133">Transmembrane helix</keyword>
<feature type="region of interest" description="Disordered" evidence="3">
    <location>
        <begin position="509"/>
        <end position="549"/>
    </location>
</feature>
<protein>
    <submittedName>
        <fullName evidence="5">Spore germination protein KA</fullName>
    </submittedName>
</protein>
<sequence length="549" mass="59797">MSAETSSKSGKTVSGAGEGHSRAAVVRGISEELAETLDRIAGELGGSPDLKMRKLLIGTAPPVQAAVVYISGLSAEDSINDFVIGSLMKVNQAREQAPDPGGESLMEYVMERALETGDARIKEDWNDIILAVLSGETAVFLNGYASAIICDTRDEEGRAIDEPTTQLVLRGPKDSFVETIGTNITLIRRRIKTPKLWFEHLTVGEASKTDVAMMFIKGTVDKKLVDEVRSRIRKIKIDAVLESGYIEELIQDKTFTPFPTIYNTERPDVVAANLLEGRVALIVDGTPFVLVLPAVFPQFFQSPADYSERVDIAILMRLIRYGSFIILLFGPSMYIALTTFHYEMIPTVLLVSLLAQRENVPFPALIEALLMEGVFEILREAGIRMPRAVGQTVSVVGGLILGQAAVEAGFVTPAMVIVVSLTGIASFAIPAYNMSIAGRIVRFGYMILAGMFGFYGITLGMIVTIAHMNSLRSFGVPYLSPFVPLSFREQQDTLLRLPLWFIRPGTVSPTRSGENQTDQGKLIDSGHEDNLSPAVQAKGKTGLLDSTEE</sequence>
<proteinExistence type="inferred from homology"/>
<evidence type="ECO:0000256" key="2">
    <source>
        <dbReference type="ARBA" id="ARBA00023136"/>
    </source>
</evidence>
<dbReference type="PANTHER" id="PTHR22550">
    <property type="entry name" value="SPORE GERMINATION PROTEIN"/>
    <property type="match status" value="1"/>
</dbReference>
<keyword evidence="6" id="KW-1185">Reference proteome</keyword>
<keyword evidence="2 4" id="KW-0472">Membrane</keyword>
<evidence type="ECO:0000256" key="3">
    <source>
        <dbReference type="SAM" id="MobiDB-lite"/>
    </source>
</evidence>
<gene>
    <name evidence="5" type="ORF">J2Z22_001166</name>
</gene>
<dbReference type="PIRSF" id="PIRSF005690">
    <property type="entry name" value="GerBA"/>
    <property type="match status" value="1"/>
</dbReference>
<comment type="similarity">
    <text evidence="1">Belongs to the GerABKA family.</text>
</comment>
<name>A0ABU3H491_9BACL</name>
<reference evidence="5 6" key="1">
    <citation type="submission" date="2023-07" db="EMBL/GenBank/DDBJ databases">
        <title>Genomic Encyclopedia of Type Strains, Phase IV (KMG-IV): sequencing the most valuable type-strain genomes for metagenomic binning, comparative biology and taxonomic classification.</title>
        <authorList>
            <person name="Goeker M."/>
        </authorList>
    </citation>
    <scope>NUCLEOTIDE SEQUENCE [LARGE SCALE GENOMIC DNA]</scope>
    <source>
        <strain evidence="5 6">T98</strain>
    </source>
</reference>
<dbReference type="RefSeq" id="WP_025699388.1">
    <property type="nucleotide sequence ID" value="NZ_JAUSUY010000004.1"/>
</dbReference>
<dbReference type="InterPro" id="IPR004995">
    <property type="entry name" value="Spore_Ger"/>
</dbReference>
<dbReference type="Proteomes" id="UP001248709">
    <property type="component" value="Unassembled WGS sequence"/>
</dbReference>
<evidence type="ECO:0000313" key="6">
    <source>
        <dbReference type="Proteomes" id="UP001248709"/>
    </source>
</evidence>
<dbReference type="EMBL" id="JAUSUY010000004">
    <property type="protein sequence ID" value="MDT3425647.1"/>
    <property type="molecule type" value="Genomic_DNA"/>
</dbReference>